<feature type="transmembrane region" description="Helical" evidence="4">
    <location>
        <begin position="7"/>
        <end position="27"/>
    </location>
</feature>
<feature type="transmembrane region" description="Helical" evidence="4">
    <location>
        <begin position="42"/>
        <end position="66"/>
    </location>
</feature>
<dbReference type="InterPro" id="IPR036443">
    <property type="entry name" value="Znf_RanBP2_sf"/>
</dbReference>
<organism evidence="6 7">
    <name type="scientific">Enterocloster bolteae</name>
    <dbReference type="NCBI Taxonomy" id="208479"/>
    <lineage>
        <taxon>Bacteria</taxon>
        <taxon>Bacillati</taxon>
        <taxon>Bacillota</taxon>
        <taxon>Clostridia</taxon>
        <taxon>Lachnospirales</taxon>
        <taxon>Lachnospiraceae</taxon>
        <taxon>Enterocloster</taxon>
    </lineage>
</organism>
<evidence type="ECO:0000313" key="6">
    <source>
        <dbReference type="EMBL" id="RGV77597.1"/>
    </source>
</evidence>
<dbReference type="Gene3D" id="2.30.30.380">
    <property type="entry name" value="Zn-finger domain of Sec23/24"/>
    <property type="match status" value="1"/>
</dbReference>
<dbReference type="AlphaFoldDB" id="A0A412ZBZ6"/>
<evidence type="ECO:0000256" key="3">
    <source>
        <dbReference type="ARBA" id="ARBA00022833"/>
    </source>
</evidence>
<gene>
    <name evidence="6" type="ORF">DWW02_08020</name>
</gene>
<dbReference type="RefSeq" id="WP_118018173.1">
    <property type="nucleotide sequence ID" value="NZ_QRZM01000002.1"/>
</dbReference>
<sequence length="150" mass="16487">MKSISKTFGGVILFLGIIGSIFIANFFGKVMDYHSLEFERDWGMTIILFLSCALPSIVLSIILYALSEVLERQEAIFKALNISMKSTNEKASISYDDMVKAKTANSSLETHSGIKDISKSSWQCPTCGHINDVSQSTCSSCKITRPSSTL</sequence>
<keyword evidence="3" id="KW-0862">Zinc</keyword>
<keyword evidence="4" id="KW-0472">Membrane</keyword>
<reference evidence="6 7" key="1">
    <citation type="submission" date="2018-08" db="EMBL/GenBank/DDBJ databases">
        <title>A genome reference for cultivated species of the human gut microbiota.</title>
        <authorList>
            <person name="Zou Y."/>
            <person name="Xue W."/>
            <person name="Luo G."/>
        </authorList>
    </citation>
    <scope>NUCLEOTIDE SEQUENCE [LARGE SCALE GENOMIC DNA]</scope>
    <source>
        <strain evidence="6 7">AF14-18</strain>
    </source>
</reference>
<dbReference type="SUPFAM" id="SSF90209">
    <property type="entry name" value="Ran binding protein zinc finger-like"/>
    <property type="match status" value="1"/>
</dbReference>
<dbReference type="SMART" id="SM00547">
    <property type="entry name" value="ZnF_RBZ"/>
    <property type="match status" value="1"/>
</dbReference>
<evidence type="ECO:0000256" key="2">
    <source>
        <dbReference type="ARBA" id="ARBA00022771"/>
    </source>
</evidence>
<dbReference type="EMBL" id="QRZM01000002">
    <property type="protein sequence ID" value="RGV77597.1"/>
    <property type="molecule type" value="Genomic_DNA"/>
</dbReference>
<comment type="caution">
    <text evidence="6">The sequence shown here is derived from an EMBL/GenBank/DDBJ whole genome shotgun (WGS) entry which is preliminary data.</text>
</comment>
<keyword evidence="4" id="KW-1133">Transmembrane helix</keyword>
<evidence type="ECO:0000256" key="4">
    <source>
        <dbReference type="SAM" id="Phobius"/>
    </source>
</evidence>
<proteinExistence type="predicted"/>
<name>A0A412ZBZ6_9FIRM</name>
<dbReference type="Proteomes" id="UP000284543">
    <property type="component" value="Unassembled WGS sequence"/>
</dbReference>
<keyword evidence="2" id="KW-0863">Zinc-finger</keyword>
<dbReference type="GO" id="GO:0008270">
    <property type="term" value="F:zinc ion binding"/>
    <property type="evidence" value="ECO:0007669"/>
    <property type="project" value="UniProtKB-KW"/>
</dbReference>
<keyword evidence="4" id="KW-0812">Transmembrane</keyword>
<feature type="domain" description="RanBP2-type" evidence="5">
    <location>
        <begin position="118"/>
        <end position="147"/>
    </location>
</feature>
<evidence type="ECO:0000256" key="1">
    <source>
        <dbReference type="ARBA" id="ARBA00022723"/>
    </source>
</evidence>
<dbReference type="InterPro" id="IPR001876">
    <property type="entry name" value="Znf_RanBP2"/>
</dbReference>
<protein>
    <recommendedName>
        <fullName evidence="5">RanBP2-type domain-containing protein</fullName>
    </recommendedName>
</protein>
<accession>A0A412ZBZ6</accession>
<dbReference type="PROSITE" id="PS01358">
    <property type="entry name" value="ZF_RANBP2_1"/>
    <property type="match status" value="1"/>
</dbReference>
<evidence type="ECO:0000259" key="5">
    <source>
        <dbReference type="PROSITE" id="PS50199"/>
    </source>
</evidence>
<dbReference type="PROSITE" id="PS50199">
    <property type="entry name" value="ZF_RANBP2_2"/>
    <property type="match status" value="1"/>
</dbReference>
<evidence type="ECO:0000313" key="7">
    <source>
        <dbReference type="Proteomes" id="UP000284543"/>
    </source>
</evidence>
<keyword evidence="1" id="KW-0479">Metal-binding</keyword>